<dbReference type="PANTHER" id="PTHR45947:SF3">
    <property type="entry name" value="SULFOQUINOVOSYL TRANSFERASE SQD2"/>
    <property type="match status" value="1"/>
</dbReference>
<evidence type="ECO:0000313" key="4">
    <source>
        <dbReference type="EMBL" id="OUC97973.1"/>
    </source>
</evidence>
<dbReference type="EMBL" id="NGFP01000028">
    <property type="protein sequence ID" value="OUC97973.1"/>
    <property type="molecule type" value="Genomic_DNA"/>
</dbReference>
<dbReference type="Pfam" id="PF13692">
    <property type="entry name" value="Glyco_trans_1_4"/>
    <property type="match status" value="1"/>
</dbReference>
<keyword evidence="1" id="KW-0328">Glycosyltransferase</keyword>
<dbReference type="GO" id="GO:1901137">
    <property type="term" value="P:carbohydrate derivative biosynthetic process"/>
    <property type="evidence" value="ECO:0007669"/>
    <property type="project" value="UniProtKB-ARBA"/>
</dbReference>
<organism evidence="4 5">
    <name type="scientific">Streptosporangium minutum</name>
    <dbReference type="NCBI Taxonomy" id="569862"/>
    <lineage>
        <taxon>Bacteria</taxon>
        <taxon>Bacillati</taxon>
        <taxon>Actinomycetota</taxon>
        <taxon>Actinomycetes</taxon>
        <taxon>Streptosporangiales</taxon>
        <taxon>Streptosporangiaceae</taxon>
        <taxon>Streptosporangium</taxon>
    </lineage>
</organism>
<sequence>MAVSEVSDRSGLRRVVLVIPQLTPLGGTETQLSLLARELRARNIDVKVLVLRRDGRHAETPHPAGVEVHHLGFVPLSPGPSALARNLRACVSLLRLLRRLRPQVLHAFLYFGYVVGAPAARLARVPVVVASRRSQSFFKRRRRWVLAAERAATRITDHVVANAVAVAEDTRAVERMPAHKLSVVYNGLPESAFDAVTPEDVDTSLPVVLCVANLLKVKGHRFLIDAAAVLSRQGRACTVVLIGEGPERGHLETQAAVLGVDVRFLGFRTDTAGFLARADVVVLPSLSEGLSNAVMEAMAAGRPIVATSVGGTPELLEGRGVLVPASSPSALAEGVGRLLDDPELAAALGAAARAWARKNLDVAVMAEQHINLYHRLLEARCAG</sequence>
<dbReference type="Gene3D" id="3.40.50.2000">
    <property type="entry name" value="Glycogen Phosphorylase B"/>
    <property type="match status" value="2"/>
</dbReference>
<evidence type="ECO:0000313" key="5">
    <source>
        <dbReference type="Proteomes" id="UP000194761"/>
    </source>
</evidence>
<accession>A0A243RU86</accession>
<protein>
    <recommendedName>
        <fullName evidence="3">Glycosyltransferase subfamily 4-like N-terminal domain-containing protein</fullName>
    </recommendedName>
</protein>
<gene>
    <name evidence="4" type="ORF">CA984_09010</name>
</gene>
<name>A0A243RU86_9ACTN</name>
<evidence type="ECO:0000256" key="1">
    <source>
        <dbReference type="ARBA" id="ARBA00022676"/>
    </source>
</evidence>
<comment type="caution">
    <text evidence="4">The sequence shown here is derived from an EMBL/GenBank/DDBJ whole genome shotgun (WGS) entry which is preliminary data.</text>
</comment>
<dbReference type="GO" id="GO:0016758">
    <property type="term" value="F:hexosyltransferase activity"/>
    <property type="evidence" value="ECO:0007669"/>
    <property type="project" value="TreeGrafter"/>
</dbReference>
<evidence type="ECO:0000256" key="2">
    <source>
        <dbReference type="ARBA" id="ARBA00022679"/>
    </source>
</evidence>
<proteinExistence type="predicted"/>
<feature type="domain" description="Glycosyltransferase subfamily 4-like N-terminal" evidence="3">
    <location>
        <begin position="26"/>
        <end position="188"/>
    </location>
</feature>
<evidence type="ECO:0000259" key="3">
    <source>
        <dbReference type="Pfam" id="PF13439"/>
    </source>
</evidence>
<dbReference type="PANTHER" id="PTHR45947">
    <property type="entry name" value="SULFOQUINOVOSYL TRANSFERASE SQD2"/>
    <property type="match status" value="1"/>
</dbReference>
<dbReference type="AlphaFoldDB" id="A0A243RU86"/>
<keyword evidence="5" id="KW-1185">Reference proteome</keyword>
<dbReference type="Proteomes" id="UP000194761">
    <property type="component" value="Unassembled WGS sequence"/>
</dbReference>
<reference evidence="4 5" key="1">
    <citation type="submission" date="2017-05" db="EMBL/GenBank/DDBJ databases">
        <title>Biotechnological potential of actinobacteria isolated from South African environments.</title>
        <authorList>
            <person name="Le Roes-Hill M."/>
            <person name="Prins A."/>
            <person name="Durrell K.A."/>
        </authorList>
    </citation>
    <scope>NUCLEOTIDE SEQUENCE [LARGE SCALE GENOMIC DNA]</scope>
    <source>
        <strain evidence="4">M26</strain>
    </source>
</reference>
<dbReference type="SUPFAM" id="SSF53756">
    <property type="entry name" value="UDP-Glycosyltransferase/glycogen phosphorylase"/>
    <property type="match status" value="1"/>
</dbReference>
<dbReference type="InterPro" id="IPR050194">
    <property type="entry name" value="Glycosyltransferase_grp1"/>
</dbReference>
<dbReference type="Pfam" id="PF13439">
    <property type="entry name" value="Glyco_transf_4"/>
    <property type="match status" value="1"/>
</dbReference>
<keyword evidence="2" id="KW-0808">Transferase</keyword>
<dbReference type="InterPro" id="IPR028098">
    <property type="entry name" value="Glyco_trans_4-like_N"/>
</dbReference>